<evidence type="ECO:0000259" key="2">
    <source>
        <dbReference type="Pfam" id="PF00963"/>
    </source>
</evidence>
<name>A0A2M8KXJ9_9BACT</name>
<feature type="transmembrane region" description="Helical" evidence="1">
    <location>
        <begin position="12"/>
        <end position="33"/>
    </location>
</feature>
<dbReference type="Proteomes" id="UP000229098">
    <property type="component" value="Unassembled WGS sequence"/>
</dbReference>
<dbReference type="InterPro" id="IPR002477">
    <property type="entry name" value="Peptidoglycan-bd-like"/>
</dbReference>
<protein>
    <recommendedName>
        <fullName evidence="6">Peptidoglycan binding-like domain-containing protein</fullName>
    </recommendedName>
</protein>
<keyword evidence="1" id="KW-0812">Transmembrane</keyword>
<keyword evidence="1" id="KW-0472">Membrane</keyword>
<proteinExistence type="predicted"/>
<evidence type="ECO:0000256" key="1">
    <source>
        <dbReference type="SAM" id="Phobius"/>
    </source>
</evidence>
<dbReference type="GO" id="GO:0000272">
    <property type="term" value="P:polysaccharide catabolic process"/>
    <property type="evidence" value="ECO:0007669"/>
    <property type="project" value="InterPro"/>
</dbReference>
<dbReference type="Gene3D" id="2.60.40.680">
    <property type="match status" value="1"/>
</dbReference>
<dbReference type="Gene3D" id="1.10.101.10">
    <property type="entry name" value="PGBD-like superfamily/PGBD"/>
    <property type="match status" value="1"/>
</dbReference>
<reference evidence="5" key="1">
    <citation type="submission" date="2017-09" db="EMBL/GenBank/DDBJ databases">
        <title>Depth-based differentiation of microbial function through sediment-hosted aquifers and enrichment of novel symbionts in the deep terrestrial subsurface.</title>
        <authorList>
            <person name="Probst A.J."/>
            <person name="Ladd B."/>
            <person name="Jarett J.K."/>
            <person name="Geller-Mcgrath D.E."/>
            <person name="Sieber C.M.K."/>
            <person name="Emerson J.B."/>
            <person name="Anantharaman K."/>
            <person name="Thomas B.C."/>
            <person name="Malmstrom R."/>
            <person name="Stieglmeier M."/>
            <person name="Klingl A."/>
            <person name="Woyke T."/>
            <person name="Ryan C.M."/>
            <person name="Banfield J.F."/>
        </authorList>
    </citation>
    <scope>NUCLEOTIDE SEQUENCE [LARGE SCALE GENOMIC DNA]</scope>
</reference>
<dbReference type="CDD" id="cd08547">
    <property type="entry name" value="Type_II_cohesin"/>
    <property type="match status" value="1"/>
</dbReference>
<organism evidence="4 5">
    <name type="scientific">Candidatus Ryanbacteria bacterium CG10_big_fil_rev_8_21_14_0_10_43_42</name>
    <dbReference type="NCBI Taxonomy" id="1974864"/>
    <lineage>
        <taxon>Bacteria</taxon>
        <taxon>Candidatus Ryaniibacteriota</taxon>
    </lineage>
</organism>
<dbReference type="InterPro" id="IPR008965">
    <property type="entry name" value="CBM2/CBM3_carb-bd_dom_sf"/>
</dbReference>
<sequence length="314" mass="33576">MLFMGNFFINNIVRYVLIAVSMFLPMSVFAATLSLSPVSGTYTIGDEFSVNVYLNTESIDIAAVDLELTYPADLLSVVDNNSSQNGVQIMPGSLMPEVPLNIIENNKVRFAQLAYAGQPFSNNEPQLFATISFRAIASGIAPLTILHTLGNTRDSNVAVNGTDILSGVTNASFSILTSDGQLLTSSPSYSFTRDLTIGSRGEDVLQLQKFLNTNGFTVSVTGPGAPGSETDYFGSLTNAAVARFQEAYTTQILLPVGLSKGTGYFGPSTRKQIHALVGSGGVPQPQQSSNSLQQQIQQLQEQVNALLQQLGMVQ</sequence>
<keyword evidence="1" id="KW-1133">Transmembrane helix</keyword>
<dbReference type="GO" id="GO:0030246">
    <property type="term" value="F:carbohydrate binding"/>
    <property type="evidence" value="ECO:0007669"/>
    <property type="project" value="InterPro"/>
</dbReference>
<dbReference type="SUPFAM" id="SSF47090">
    <property type="entry name" value="PGBD-like"/>
    <property type="match status" value="1"/>
</dbReference>
<dbReference type="Pfam" id="PF01471">
    <property type="entry name" value="PG_binding_1"/>
    <property type="match status" value="1"/>
</dbReference>
<dbReference type="EMBL" id="PFEF01000005">
    <property type="protein sequence ID" value="PJE64650.1"/>
    <property type="molecule type" value="Genomic_DNA"/>
</dbReference>
<dbReference type="InterPro" id="IPR036365">
    <property type="entry name" value="PGBD-like_sf"/>
</dbReference>
<accession>A0A2M8KXJ9</accession>
<evidence type="ECO:0000259" key="3">
    <source>
        <dbReference type="Pfam" id="PF01471"/>
    </source>
</evidence>
<dbReference type="Pfam" id="PF00963">
    <property type="entry name" value="Cohesin"/>
    <property type="match status" value="1"/>
</dbReference>
<dbReference type="InterPro" id="IPR002102">
    <property type="entry name" value="Cohesin_dom"/>
</dbReference>
<evidence type="ECO:0000313" key="4">
    <source>
        <dbReference type="EMBL" id="PJE64650.1"/>
    </source>
</evidence>
<evidence type="ECO:0008006" key="6">
    <source>
        <dbReference type="Google" id="ProtNLM"/>
    </source>
</evidence>
<dbReference type="InterPro" id="IPR036366">
    <property type="entry name" value="PGBDSf"/>
</dbReference>
<gene>
    <name evidence="4" type="ORF">COU90_02300</name>
</gene>
<comment type="caution">
    <text evidence="4">The sequence shown here is derived from an EMBL/GenBank/DDBJ whole genome shotgun (WGS) entry which is preliminary data.</text>
</comment>
<dbReference type="SUPFAM" id="SSF49384">
    <property type="entry name" value="Carbohydrate-binding domain"/>
    <property type="match status" value="1"/>
</dbReference>
<dbReference type="AlphaFoldDB" id="A0A2M8KXJ9"/>
<feature type="domain" description="Peptidoglycan binding-like" evidence="3">
    <location>
        <begin position="200"/>
        <end position="248"/>
    </location>
</feature>
<feature type="domain" description="Cohesin" evidence="2">
    <location>
        <begin position="38"/>
        <end position="161"/>
    </location>
</feature>
<evidence type="ECO:0000313" key="5">
    <source>
        <dbReference type="Proteomes" id="UP000229098"/>
    </source>
</evidence>